<dbReference type="HOGENOM" id="CLU_040138_0_0_3"/>
<dbReference type="SUPFAM" id="SSF53901">
    <property type="entry name" value="Thiolase-like"/>
    <property type="match status" value="1"/>
</dbReference>
<keyword evidence="6" id="KW-1185">Reference proteome</keyword>
<dbReference type="GO" id="GO:0006633">
    <property type="term" value="P:fatty acid biosynthetic process"/>
    <property type="evidence" value="ECO:0007669"/>
    <property type="project" value="InterPro"/>
</dbReference>
<dbReference type="PhylomeDB" id="B2J525"/>
<dbReference type="GO" id="GO:0004315">
    <property type="term" value="F:3-oxoacyl-[acyl-carrier-protein] synthase activity"/>
    <property type="evidence" value="ECO:0007669"/>
    <property type="project" value="UniProtKB-EC"/>
</dbReference>
<dbReference type="AlphaFoldDB" id="B2J525"/>
<keyword evidence="2 5" id="KW-0012">Acyltransferase</keyword>
<dbReference type="PANTHER" id="PTHR34069">
    <property type="entry name" value="3-OXOACYL-[ACYL-CARRIER-PROTEIN] SYNTHASE 3"/>
    <property type="match status" value="1"/>
</dbReference>
<dbReference type="EC" id="2.3.1.41" evidence="5"/>
<dbReference type="EnsemblBacteria" id="ACC80685">
    <property type="protein sequence ID" value="ACC80685"/>
    <property type="gene ID" value="Npun_R2065"/>
</dbReference>
<proteinExistence type="predicted"/>
<dbReference type="InterPro" id="IPR016039">
    <property type="entry name" value="Thiolase-like"/>
</dbReference>
<dbReference type="PANTHER" id="PTHR34069:SF3">
    <property type="entry name" value="ACYL-COA:ACYL-COA ALKYLTRANSFERASE"/>
    <property type="match status" value="1"/>
</dbReference>
<dbReference type="Proteomes" id="UP000001191">
    <property type="component" value="Chromosome"/>
</dbReference>
<dbReference type="KEGG" id="npu:Npun_R2065"/>
<dbReference type="InterPro" id="IPR013751">
    <property type="entry name" value="ACP_syn_III_N"/>
</dbReference>
<dbReference type="Pfam" id="PF08541">
    <property type="entry name" value="ACP_syn_III_C"/>
    <property type="match status" value="1"/>
</dbReference>
<dbReference type="Gene3D" id="3.40.47.10">
    <property type="match status" value="1"/>
</dbReference>
<dbReference type="eggNOG" id="COG0332">
    <property type="taxonomic scope" value="Bacteria"/>
</dbReference>
<organism evidence="5 6">
    <name type="scientific">Nostoc punctiforme (strain ATCC 29133 / PCC 73102)</name>
    <dbReference type="NCBI Taxonomy" id="63737"/>
    <lineage>
        <taxon>Bacteria</taxon>
        <taxon>Bacillati</taxon>
        <taxon>Cyanobacteriota</taxon>
        <taxon>Cyanophyceae</taxon>
        <taxon>Nostocales</taxon>
        <taxon>Nostocaceae</taxon>
        <taxon>Nostoc</taxon>
    </lineage>
</organism>
<evidence type="ECO:0000256" key="1">
    <source>
        <dbReference type="ARBA" id="ARBA00022679"/>
    </source>
</evidence>
<dbReference type="OrthoDB" id="6439746at2"/>
<evidence type="ECO:0000259" key="3">
    <source>
        <dbReference type="Pfam" id="PF08541"/>
    </source>
</evidence>
<evidence type="ECO:0000313" key="6">
    <source>
        <dbReference type="Proteomes" id="UP000001191"/>
    </source>
</evidence>
<sequence length="386" mass="41898">MIYPPVGIRSIAVNFPSVVRTNDYWRKNYPDLVATAEQKSLSKVFSPGDSIPTNEFELKMSPYLKDPFRGTVERRILGPGESSLTLEYGAARDALAAAKLSPEEVDLMIVASLWPENILPGNAAFLAAQLDLRGAAWNLDSTCSNAVVALQNATALVRTGEYRNVLVVVSCTYSRFTDENDTLSWFFGDGAGAFVVGALKQNQGIISTKIVNTCATCDTFYNEFTTDAEGNVRMLIRAGKHTNKVLSETAVNYLRECCLGAIAAAGVTLEQIQFCAFNTPTAWYSSLCTEALGIQQERTINLYPQYANIGPMLPIANLYHGAQLGKIHENDLVLVYSIGSVSNAAATVMRWGNVALSPADKFTTRVPGCLSQEAKKLHSPSITNIG</sequence>
<reference evidence="5 6" key="2">
    <citation type="journal article" date="2013" name="Plant Physiol.">
        <title>A Nostoc punctiforme Sugar Transporter Necessary to Establish a Cyanobacterium-Plant Symbiosis.</title>
        <authorList>
            <person name="Ekman M."/>
            <person name="Picossi S."/>
            <person name="Campbell E.L."/>
            <person name="Meeks J.C."/>
            <person name="Flores E."/>
        </authorList>
    </citation>
    <scope>NUCLEOTIDE SEQUENCE [LARGE SCALE GENOMIC DNA]</scope>
    <source>
        <strain evidence="6">ATCC 29133 / PCC 73102</strain>
    </source>
</reference>
<evidence type="ECO:0000259" key="4">
    <source>
        <dbReference type="Pfam" id="PF08545"/>
    </source>
</evidence>
<dbReference type="GO" id="GO:0044550">
    <property type="term" value="P:secondary metabolite biosynthetic process"/>
    <property type="evidence" value="ECO:0007669"/>
    <property type="project" value="TreeGrafter"/>
</dbReference>
<evidence type="ECO:0000256" key="2">
    <source>
        <dbReference type="ARBA" id="ARBA00023315"/>
    </source>
</evidence>
<accession>B2J525</accession>
<feature type="domain" description="Beta-ketoacyl-[acyl-carrier-protein] synthase III N-terminal" evidence="4">
    <location>
        <begin position="140"/>
        <end position="210"/>
    </location>
</feature>
<dbReference type="InterPro" id="IPR013747">
    <property type="entry name" value="ACP_syn_III_C"/>
</dbReference>
<dbReference type="RefSeq" id="WP_012408690.1">
    <property type="nucleotide sequence ID" value="NC_010628.1"/>
</dbReference>
<dbReference type="Pfam" id="PF08545">
    <property type="entry name" value="ACP_syn_III"/>
    <property type="match status" value="1"/>
</dbReference>
<reference evidence="6" key="1">
    <citation type="submission" date="2008-04" db="EMBL/GenBank/DDBJ databases">
        <title>Complete sequence of chromosome of Nostoc punctiforme ATCC 29133.</title>
        <authorList>
            <consortium name="US DOE Joint Genome Institute"/>
            <person name="Copeland A."/>
            <person name="Lucas S."/>
            <person name="Lapidus A."/>
            <person name="Glavina del Rio T."/>
            <person name="Dalin E."/>
            <person name="Tice H."/>
            <person name="Pitluck S."/>
            <person name="Chain P."/>
            <person name="Malfatti S."/>
            <person name="Shin M."/>
            <person name="Vergez L."/>
            <person name="Schmutz J."/>
            <person name="Larimer F."/>
            <person name="Land M."/>
            <person name="Hauser L."/>
            <person name="Kyrpides N."/>
            <person name="Kim E."/>
            <person name="Meeks J.C."/>
            <person name="Elhai J."/>
            <person name="Campbell E.L."/>
            <person name="Thiel T."/>
            <person name="Longmire J."/>
            <person name="Potts M."/>
            <person name="Atlas R."/>
        </authorList>
    </citation>
    <scope>NUCLEOTIDE SEQUENCE [LARGE SCALE GENOMIC DNA]</scope>
    <source>
        <strain evidence="6">ATCC 29133 / PCC 73102</strain>
    </source>
</reference>
<protein>
    <submittedName>
        <fullName evidence="5">3-Oxoacyl-(Acyl-carrier-protein (ACP)) synthase III</fullName>
        <ecNumber evidence="5">2.3.1.41</ecNumber>
    </submittedName>
</protein>
<gene>
    <name evidence="5" type="ordered locus">Npun_R2065</name>
</gene>
<name>B2J525_NOSP7</name>
<keyword evidence="1 5" id="KW-0808">Transferase</keyword>
<evidence type="ECO:0000313" key="5">
    <source>
        <dbReference type="EMBL" id="ACC80685.1"/>
    </source>
</evidence>
<dbReference type="STRING" id="63737.Npun_R2065"/>
<feature type="domain" description="Beta-ketoacyl-[acyl-carrier-protein] synthase III C-terminal" evidence="3">
    <location>
        <begin position="263"/>
        <end position="351"/>
    </location>
</feature>
<dbReference type="EMBL" id="CP001037">
    <property type="protein sequence ID" value="ACC80685.1"/>
    <property type="molecule type" value="Genomic_DNA"/>
</dbReference>